<sequence length="342" mass="39606">MLKVKKHGIILRPTKIEFESKCVFNPGIYQDGNNVHVVYRALDENFMSRFGYARLDGPTKVVERWKKPFAVPKYTYEKKGIEDPRITKIGDTFYVSYVAHDGKNAVIAYMYGKNLFDLKRGGIISPLMSYRKASKLFQFSKIKDDYYFFSSFYEKYAGKNVLIWEKDGVFFPEKIRGKFALLHRVLPDIQISRVDTLNLYKDKNFWHNQIHHLGKHVVLEGRHGWEARHIGAGAPPIKTKAGWLMIYHGVEPRNNGRIYSAGAALLDLRDPKKVIGRLPYPLFEPKEKYETEGFVNDVVFPTGTARFKDELYIYYGTSDTYIAVASVNFDSLLKELLDNKEE</sequence>
<dbReference type="Proteomes" id="UP000034022">
    <property type="component" value="Unassembled WGS sequence"/>
</dbReference>
<dbReference type="InterPro" id="IPR023296">
    <property type="entry name" value="Glyco_hydro_beta-prop_sf"/>
</dbReference>
<dbReference type="CDD" id="cd18614">
    <property type="entry name" value="GH130"/>
    <property type="match status" value="1"/>
</dbReference>
<dbReference type="PANTHER" id="PTHR34106">
    <property type="entry name" value="GLYCOSIDASE"/>
    <property type="match status" value="1"/>
</dbReference>
<keyword evidence="2" id="KW-0808">Transferase</keyword>
<dbReference type="PANTHER" id="PTHR34106:SF5">
    <property type="entry name" value="GLYCOSIDASE"/>
    <property type="match status" value="1"/>
</dbReference>
<evidence type="ECO:0000313" key="4">
    <source>
        <dbReference type="EMBL" id="KKQ69103.1"/>
    </source>
</evidence>
<comment type="similarity">
    <text evidence="3">Belongs to the glycosyl hydrolase 130 family.</text>
</comment>
<protein>
    <recommendedName>
        <fullName evidence="6">Pesticidal protein Cry7Aa</fullName>
    </recommendedName>
</protein>
<name>A0A0G0JNH9_9BACT</name>
<dbReference type="Pfam" id="PF04041">
    <property type="entry name" value="Glyco_hydro_130"/>
    <property type="match status" value="1"/>
</dbReference>
<dbReference type="Gene3D" id="2.115.10.20">
    <property type="entry name" value="Glycosyl hydrolase domain, family 43"/>
    <property type="match status" value="1"/>
</dbReference>
<evidence type="ECO:0000313" key="5">
    <source>
        <dbReference type="Proteomes" id="UP000034022"/>
    </source>
</evidence>
<accession>A0A0G0JNH9</accession>
<dbReference type="EMBL" id="LBUU01000016">
    <property type="protein sequence ID" value="KKQ69103.1"/>
    <property type="molecule type" value="Genomic_DNA"/>
</dbReference>
<dbReference type="AlphaFoldDB" id="A0A0G0JNH9"/>
<gene>
    <name evidence="4" type="ORF">US91_C0016G0011</name>
</gene>
<dbReference type="GO" id="GO:0016757">
    <property type="term" value="F:glycosyltransferase activity"/>
    <property type="evidence" value="ECO:0007669"/>
    <property type="project" value="UniProtKB-KW"/>
</dbReference>
<evidence type="ECO:0008006" key="6">
    <source>
        <dbReference type="Google" id="ProtNLM"/>
    </source>
</evidence>
<dbReference type="InterPro" id="IPR007184">
    <property type="entry name" value="Mannoside_phosphorylase"/>
</dbReference>
<organism evidence="4 5">
    <name type="scientific">Candidatus Falkowbacteria bacterium GW2011_GWE1_38_31</name>
    <dbReference type="NCBI Taxonomy" id="1618638"/>
    <lineage>
        <taxon>Bacteria</taxon>
        <taxon>Candidatus Falkowiibacteriota</taxon>
    </lineage>
</organism>
<comment type="caution">
    <text evidence="4">The sequence shown here is derived from an EMBL/GenBank/DDBJ whole genome shotgun (WGS) entry which is preliminary data.</text>
</comment>
<dbReference type="PIRSF" id="PIRSF016202">
    <property type="entry name" value="PH1107"/>
    <property type="match status" value="1"/>
</dbReference>
<proteinExistence type="inferred from homology"/>
<keyword evidence="1" id="KW-0328">Glycosyltransferase</keyword>
<reference evidence="4" key="1">
    <citation type="journal article" date="2015" name="Nature">
        <title>rRNA introns, odd ribosomes, and small enigmatic genomes across a large radiation of phyla.</title>
        <authorList>
            <person name="Brown C.T."/>
            <person name="Hug L.A."/>
            <person name="Thomas B.C."/>
            <person name="Sharon I."/>
            <person name="Castelle C.J."/>
            <person name="Singh A."/>
            <person name="Wilkins M.J."/>
            <person name="Williams K.H."/>
            <person name="Banfield J.F."/>
        </authorList>
    </citation>
    <scope>NUCLEOTIDE SEQUENCE [LARGE SCALE GENOMIC DNA]</scope>
</reference>
<evidence type="ECO:0000256" key="3">
    <source>
        <dbReference type="ARBA" id="ARBA00024356"/>
    </source>
</evidence>
<evidence type="ECO:0000256" key="2">
    <source>
        <dbReference type="ARBA" id="ARBA00022679"/>
    </source>
</evidence>
<evidence type="ECO:0000256" key="1">
    <source>
        <dbReference type="ARBA" id="ARBA00022676"/>
    </source>
</evidence>
<dbReference type="SUPFAM" id="SSF75005">
    <property type="entry name" value="Arabinanase/levansucrase/invertase"/>
    <property type="match status" value="1"/>
</dbReference>